<evidence type="ECO:0000313" key="8">
    <source>
        <dbReference type="EMBL" id="EIC29557.1"/>
    </source>
</evidence>
<dbReference type="GO" id="GO:0071973">
    <property type="term" value="P:bacterial-type flagellum-dependent cell motility"/>
    <property type="evidence" value="ECO:0007669"/>
    <property type="project" value="InterPro"/>
</dbReference>
<keyword evidence="4" id="KW-0964">Secreted</keyword>
<evidence type="ECO:0000259" key="6">
    <source>
        <dbReference type="Pfam" id="PF00669"/>
    </source>
</evidence>
<dbReference type="GO" id="GO:0009424">
    <property type="term" value="C:bacterial-type flagellum hook"/>
    <property type="evidence" value="ECO:0007669"/>
    <property type="project" value="InterPro"/>
</dbReference>
<dbReference type="InterPro" id="IPR001492">
    <property type="entry name" value="Flagellin"/>
</dbReference>
<evidence type="ECO:0000256" key="3">
    <source>
        <dbReference type="ARBA" id="ARBA00005709"/>
    </source>
</evidence>
<evidence type="ECO:0000256" key="5">
    <source>
        <dbReference type="ARBA" id="ARBA00023143"/>
    </source>
</evidence>
<dbReference type="eggNOG" id="COG1344">
    <property type="taxonomic scope" value="Bacteria"/>
</dbReference>
<evidence type="ECO:0000256" key="4">
    <source>
        <dbReference type="ARBA" id="ARBA00022525"/>
    </source>
</evidence>
<dbReference type="GO" id="GO:0005576">
    <property type="term" value="C:extracellular region"/>
    <property type="evidence" value="ECO:0007669"/>
    <property type="project" value="UniProtKB-SubCell"/>
</dbReference>
<gene>
    <name evidence="8" type="ORF">Metal_1790</name>
</gene>
<keyword evidence="8" id="KW-0969">Cilium</keyword>
<comment type="subcellular location">
    <subcellularLocation>
        <location evidence="1">Bacterial flagellum</location>
    </subcellularLocation>
    <subcellularLocation>
        <location evidence="2">Secreted</location>
    </subcellularLocation>
</comment>
<keyword evidence="5" id="KW-0975">Bacterial flagellum</keyword>
<evidence type="ECO:0000313" key="9">
    <source>
        <dbReference type="Proteomes" id="UP000005090"/>
    </source>
</evidence>
<reference evidence="8 9" key="1">
    <citation type="journal article" date="2013" name="Genome Announc.">
        <title>Genome Sequence of the Obligate Gammaproteobacterial Methanotroph Methylomicrobium album Strain BG8.</title>
        <authorList>
            <person name="Kits K.D."/>
            <person name="Kalyuzhnaya M.G."/>
            <person name="Klotz M.G."/>
            <person name="Jetten M.S."/>
            <person name="Op den Camp H.J."/>
            <person name="Vuilleumier S."/>
            <person name="Bringel F."/>
            <person name="Dispirito A.A."/>
            <person name="Murrell J.C."/>
            <person name="Bruce D."/>
            <person name="Cheng J.F."/>
            <person name="Copeland A."/>
            <person name="Goodwin L."/>
            <person name="Hauser L."/>
            <person name="Lajus A."/>
            <person name="Land M.L."/>
            <person name="Lapidus A."/>
            <person name="Lucas S."/>
            <person name="Medigue C."/>
            <person name="Pitluck S."/>
            <person name="Woyke T."/>
            <person name="Zeytun A."/>
            <person name="Stein L.Y."/>
        </authorList>
    </citation>
    <scope>NUCLEOTIDE SEQUENCE [LARGE SCALE GENOMIC DNA]</scope>
    <source>
        <strain evidence="8 9">BG8</strain>
    </source>
</reference>
<proteinExistence type="inferred from homology"/>
<dbReference type="InterPro" id="IPR001029">
    <property type="entry name" value="Flagellin_N"/>
</dbReference>
<dbReference type="PANTHER" id="PTHR42792:SF1">
    <property type="entry name" value="FLAGELLAR HOOK-ASSOCIATED PROTEIN 3"/>
    <property type="match status" value="1"/>
</dbReference>
<dbReference type="AlphaFoldDB" id="H8GNG4"/>
<keyword evidence="8" id="KW-0282">Flagellum</keyword>
<evidence type="ECO:0000256" key="2">
    <source>
        <dbReference type="ARBA" id="ARBA00004613"/>
    </source>
</evidence>
<organism evidence="8 9">
    <name type="scientific">Methylomicrobium album BG8</name>
    <dbReference type="NCBI Taxonomy" id="686340"/>
    <lineage>
        <taxon>Bacteria</taxon>
        <taxon>Pseudomonadati</taxon>
        <taxon>Pseudomonadota</taxon>
        <taxon>Gammaproteobacteria</taxon>
        <taxon>Methylococcales</taxon>
        <taxon>Methylococcaceae</taxon>
        <taxon>Methylomicrobium</taxon>
    </lineage>
</organism>
<evidence type="ECO:0000256" key="1">
    <source>
        <dbReference type="ARBA" id="ARBA00004365"/>
    </source>
</evidence>
<dbReference type="GO" id="GO:0005198">
    <property type="term" value="F:structural molecule activity"/>
    <property type="evidence" value="ECO:0007669"/>
    <property type="project" value="InterPro"/>
</dbReference>
<dbReference type="HOGENOM" id="CLU_024437_5_0_6"/>
<dbReference type="InterPro" id="IPR046358">
    <property type="entry name" value="Flagellin_C"/>
</dbReference>
<keyword evidence="8" id="KW-0966">Cell projection</keyword>
<evidence type="ECO:0000259" key="7">
    <source>
        <dbReference type="Pfam" id="PF00700"/>
    </source>
</evidence>
<dbReference type="RefSeq" id="WP_005371509.1">
    <property type="nucleotide sequence ID" value="NZ_CM001475.1"/>
</dbReference>
<dbReference type="Pfam" id="PF00669">
    <property type="entry name" value="Flagellin_N"/>
    <property type="match status" value="1"/>
</dbReference>
<dbReference type="STRING" id="686340.Metal_1790"/>
<sequence length="308" mass="33333">MRISTSWAQQLSLNSILNQQVRLSQTQMQLSSGKKILAPSDDPAAAARVVDLNQNLNQTEQYQRNIDTARQRLSLQDGLLQNAVDIFQQINELGIQGLNDTNSPSDRNAIATEMEGLKDQLVAIANSRNANGEYVFAGFKSDTQPFEKVPAPGGGYAYGGDGNQRQIQIGTDRLVADGNPGESVFGVPTGAPPPAGPSPGIDNAFEAIDKFIADLKSNAPESSSLDDIKQSMERIINVQSSIGVRLNVLDQQENMHADQVLNIQTVLSGIEDVDYADAISRFSLQSTALQAAQQAFVQVQKLSLFNLF</sequence>
<dbReference type="Gene3D" id="1.20.1330.10">
    <property type="entry name" value="f41 fragment of flagellin, N-terminal domain"/>
    <property type="match status" value="1"/>
</dbReference>
<dbReference type="InterPro" id="IPR013384">
    <property type="entry name" value="Flagell_FlgL"/>
</dbReference>
<keyword evidence="9" id="KW-1185">Reference proteome</keyword>
<protein>
    <submittedName>
        <fullName evidence="8">Flagellar hook-associated protein 3</fullName>
    </submittedName>
</protein>
<feature type="domain" description="Flagellin N-terminal" evidence="6">
    <location>
        <begin position="3"/>
        <end position="139"/>
    </location>
</feature>
<dbReference type="PANTHER" id="PTHR42792">
    <property type="entry name" value="FLAGELLIN"/>
    <property type="match status" value="1"/>
</dbReference>
<feature type="domain" description="Flagellin C-terminal" evidence="7">
    <location>
        <begin position="226"/>
        <end position="308"/>
    </location>
</feature>
<dbReference type="Proteomes" id="UP000005090">
    <property type="component" value="Chromosome"/>
</dbReference>
<comment type="similarity">
    <text evidence="3">Belongs to the bacterial flagellin family.</text>
</comment>
<dbReference type="SUPFAM" id="SSF64518">
    <property type="entry name" value="Phase 1 flagellin"/>
    <property type="match status" value="1"/>
</dbReference>
<name>H8GNG4_METAL</name>
<accession>H8GNG4</accession>
<dbReference type="NCBIfam" id="TIGR02550">
    <property type="entry name" value="flagell_flgL"/>
    <property type="match status" value="1"/>
</dbReference>
<dbReference type="EMBL" id="CM001475">
    <property type="protein sequence ID" value="EIC29557.1"/>
    <property type="molecule type" value="Genomic_DNA"/>
</dbReference>
<dbReference type="Pfam" id="PF00700">
    <property type="entry name" value="Flagellin_C"/>
    <property type="match status" value="1"/>
</dbReference>